<dbReference type="GO" id="GO:0030170">
    <property type="term" value="F:pyridoxal phosphate binding"/>
    <property type="evidence" value="ECO:0007669"/>
    <property type="project" value="InterPro"/>
</dbReference>
<name>U5YMW4_9ACTN</name>
<dbReference type="InterPro" id="IPR015424">
    <property type="entry name" value="PyrdxlP-dep_Trfase"/>
</dbReference>
<organism evidence="6">
    <name type="scientific">Streptomyces sp. MMG1662</name>
    <dbReference type="NCBI Taxonomy" id="1415548"/>
    <lineage>
        <taxon>Bacteria</taxon>
        <taxon>Bacillati</taxon>
        <taxon>Actinomycetota</taxon>
        <taxon>Actinomycetes</taxon>
        <taxon>Kitasatosporales</taxon>
        <taxon>Streptomycetaceae</taxon>
        <taxon>Streptomyces</taxon>
    </lineage>
</organism>
<dbReference type="CDD" id="cd00610">
    <property type="entry name" value="OAT_like"/>
    <property type="match status" value="1"/>
</dbReference>
<dbReference type="Pfam" id="PF00202">
    <property type="entry name" value="Aminotran_3"/>
    <property type="match status" value="1"/>
</dbReference>
<protein>
    <submittedName>
        <fullName evidence="6">Omega-amino acid--pyruvate aminotransferase</fullName>
    </submittedName>
</protein>
<sequence length="449" mass="47138">MTGLATQPVVYSFTDHRVHRQDPPLIIAEGDGIRVRDVNGTEYIDALSGLWHANLGFSEPDLIAAATAAYAELPAYACALGRTSAETVLLAEELLQAAGGEFGSVYFGASGSEAVESVLKFLWLAGNTGGTPARKLIVTRDSGFHGTTLGAATLAGIPRQHDGFDLPLPFAVRVPRVHFYRDHLDGESEDEYVARIVRTTRERIVAAGPENVAAMVAEPVMAAGGVLVPPDGYWPAMAKLLVELDIPLVSDEVVCGFGRLGHLFGYQRFGLEPAAVTVAKGITAGYAPLGAVLLGADLTAAIAAAADTHGVLGHGSTFGGHPVAAAVARANLRIIRERKLYARVAELEALLKTSLEELLNLPVVGEVRCVGGLAAVELMADGVARRPFDPERGIGRRVAAEARAAGLIVRDLGDVIALCPPLITSATDVVEIVSKLRAAIEAAVTEEAR</sequence>
<dbReference type="EMBL" id="KF386868">
    <property type="protein sequence ID" value="AGZ94005.1"/>
    <property type="molecule type" value="Genomic_DNA"/>
</dbReference>
<dbReference type="PANTHER" id="PTHR42684">
    <property type="entry name" value="ADENOSYLMETHIONINE-8-AMINO-7-OXONONANOATE AMINOTRANSFERASE"/>
    <property type="match status" value="1"/>
</dbReference>
<dbReference type="PANTHER" id="PTHR42684:SF3">
    <property type="entry name" value="ADENOSYLMETHIONINE-8-AMINO-7-OXONONANOATE AMINOTRANSFERASE"/>
    <property type="match status" value="1"/>
</dbReference>
<keyword evidence="6" id="KW-0670">Pyruvate</keyword>
<dbReference type="GO" id="GO:0004015">
    <property type="term" value="F:adenosylmethionine-8-amino-7-oxononanoate transaminase activity"/>
    <property type="evidence" value="ECO:0007669"/>
    <property type="project" value="TreeGrafter"/>
</dbReference>
<keyword evidence="4 5" id="KW-0663">Pyridoxal phosphate</keyword>
<reference evidence="6" key="1">
    <citation type="journal article" date="2013" name="Proc. Natl. Acad. Sci. U.S.A.">
        <title>Diversity and abundance of phosphonate biosynthetic genes in nature.</title>
        <authorList>
            <person name="Yu X."/>
            <person name="Doroghazi J.R."/>
            <person name="Janga S.C."/>
            <person name="Zhang J.K."/>
            <person name="Circello B."/>
            <person name="Griffin B.M."/>
            <person name="Labeda D.P."/>
            <person name="Metcalf W.W."/>
        </authorList>
    </citation>
    <scope>NUCLEOTIDE SEQUENCE</scope>
    <source>
        <strain evidence="6">MMG1662</strain>
    </source>
</reference>
<evidence type="ECO:0000256" key="4">
    <source>
        <dbReference type="ARBA" id="ARBA00022898"/>
    </source>
</evidence>
<evidence type="ECO:0000256" key="1">
    <source>
        <dbReference type="ARBA" id="ARBA00008954"/>
    </source>
</evidence>
<proteinExistence type="inferred from homology"/>
<evidence type="ECO:0000256" key="3">
    <source>
        <dbReference type="ARBA" id="ARBA00022679"/>
    </source>
</evidence>
<evidence type="ECO:0000256" key="5">
    <source>
        <dbReference type="RuleBase" id="RU003560"/>
    </source>
</evidence>
<evidence type="ECO:0000256" key="2">
    <source>
        <dbReference type="ARBA" id="ARBA00022576"/>
    </source>
</evidence>
<dbReference type="InterPro" id="IPR015422">
    <property type="entry name" value="PyrdxlP-dep_Trfase_small"/>
</dbReference>
<keyword evidence="3 6" id="KW-0808">Transferase</keyword>
<keyword evidence="2 6" id="KW-0032">Aminotransferase</keyword>
<accession>U5YMW4</accession>
<dbReference type="InterPro" id="IPR015421">
    <property type="entry name" value="PyrdxlP-dep_Trfase_major"/>
</dbReference>
<dbReference type="InterPro" id="IPR005814">
    <property type="entry name" value="Aminotrans_3"/>
</dbReference>
<dbReference type="Gene3D" id="3.90.1150.10">
    <property type="entry name" value="Aspartate Aminotransferase, domain 1"/>
    <property type="match status" value="1"/>
</dbReference>
<evidence type="ECO:0000313" key="6">
    <source>
        <dbReference type="EMBL" id="AGZ94005.1"/>
    </source>
</evidence>
<dbReference type="Gene3D" id="3.40.640.10">
    <property type="entry name" value="Type I PLP-dependent aspartate aminotransferase-like (Major domain)"/>
    <property type="match status" value="1"/>
</dbReference>
<dbReference type="GO" id="GO:0009448">
    <property type="term" value="P:gamma-aminobutyric acid metabolic process"/>
    <property type="evidence" value="ECO:0007669"/>
    <property type="project" value="TreeGrafter"/>
</dbReference>
<dbReference type="AlphaFoldDB" id="U5YMW4"/>
<dbReference type="FunFam" id="3.40.640.10:FF:000014">
    <property type="entry name" value="Adenosylmethionine-8-amino-7-oxononanoate aminotransferase, probable"/>
    <property type="match status" value="1"/>
</dbReference>
<comment type="similarity">
    <text evidence="1 5">Belongs to the class-III pyridoxal-phosphate-dependent aminotransferase family.</text>
</comment>
<dbReference type="SUPFAM" id="SSF53383">
    <property type="entry name" value="PLP-dependent transferases"/>
    <property type="match status" value="1"/>
</dbReference>
<dbReference type="GO" id="GO:0009102">
    <property type="term" value="P:biotin biosynthetic process"/>
    <property type="evidence" value="ECO:0007669"/>
    <property type="project" value="TreeGrafter"/>
</dbReference>